<reference evidence="5 6" key="2">
    <citation type="submission" date="2020-10" db="EMBL/GenBank/DDBJ databases">
        <title>Genomic characterization of underground lake bacteria from Wind Cave National Park: Insight into the archetypical LuxI/LuxR and identification of LuxR solos.</title>
        <authorList>
            <person name="Wengert P.C."/>
            <person name="Savka M.A."/>
        </authorList>
    </citation>
    <scope>NUCLEOTIDE SEQUENCE [LARGE SCALE GENOMIC DNA]</scope>
    <source>
        <strain evidence="5 6">SD316</strain>
    </source>
</reference>
<dbReference type="InterPro" id="IPR013573">
    <property type="entry name" value="Tscrpt_reg_YcdC_C"/>
</dbReference>
<protein>
    <submittedName>
        <fullName evidence="4 5">TetR family transcriptional regulator</fullName>
    </submittedName>
</protein>
<name>A0A643EYH8_9HYPH</name>
<evidence type="ECO:0000313" key="6">
    <source>
        <dbReference type="Proteomes" id="UP000718278"/>
    </source>
</evidence>
<dbReference type="Gene3D" id="1.10.357.10">
    <property type="entry name" value="Tetracycline Repressor, domain 2"/>
    <property type="match status" value="1"/>
</dbReference>
<feature type="DNA-binding region" description="H-T-H motif" evidence="2">
    <location>
        <begin position="46"/>
        <end position="65"/>
    </location>
</feature>
<evidence type="ECO:0000259" key="3">
    <source>
        <dbReference type="PROSITE" id="PS50977"/>
    </source>
</evidence>
<evidence type="ECO:0000256" key="2">
    <source>
        <dbReference type="PROSITE-ProRule" id="PRU00335"/>
    </source>
</evidence>
<dbReference type="Pfam" id="PF08362">
    <property type="entry name" value="TetR_C_3"/>
    <property type="match status" value="1"/>
</dbReference>
<dbReference type="GO" id="GO:0045892">
    <property type="term" value="P:negative regulation of DNA-templated transcription"/>
    <property type="evidence" value="ECO:0007669"/>
    <property type="project" value="InterPro"/>
</dbReference>
<proteinExistence type="predicted"/>
<dbReference type="Pfam" id="PF00440">
    <property type="entry name" value="TetR_N"/>
    <property type="match status" value="1"/>
</dbReference>
<keyword evidence="6" id="KW-1185">Reference proteome</keyword>
<dbReference type="PANTHER" id="PTHR30328:SF54">
    <property type="entry name" value="HTH-TYPE TRANSCRIPTIONAL REPRESSOR SCO4008"/>
    <property type="match status" value="1"/>
</dbReference>
<dbReference type="InterPro" id="IPR001647">
    <property type="entry name" value="HTH_TetR"/>
</dbReference>
<dbReference type="SUPFAM" id="SSF46689">
    <property type="entry name" value="Homeodomain-like"/>
    <property type="match status" value="1"/>
</dbReference>
<dbReference type="EMBL" id="VZPE01000005">
    <property type="protein sequence ID" value="KAB0570969.1"/>
    <property type="molecule type" value="Genomic_DNA"/>
</dbReference>
<evidence type="ECO:0000256" key="1">
    <source>
        <dbReference type="ARBA" id="ARBA00023125"/>
    </source>
</evidence>
<accession>A0A643EYH8</accession>
<feature type="domain" description="HTH tetR-type" evidence="3">
    <location>
        <begin position="23"/>
        <end position="83"/>
    </location>
</feature>
<organism evidence="4">
    <name type="scientific">Brucella pituitosa</name>
    <dbReference type="NCBI Taxonomy" id="571256"/>
    <lineage>
        <taxon>Bacteria</taxon>
        <taxon>Pseudomonadati</taxon>
        <taxon>Pseudomonadota</taxon>
        <taxon>Alphaproteobacteria</taxon>
        <taxon>Hyphomicrobiales</taxon>
        <taxon>Brucellaceae</taxon>
        <taxon>Brucella/Ochrobactrum group</taxon>
        <taxon>Brucella</taxon>
    </lineage>
</organism>
<dbReference type="AlphaFoldDB" id="A0A643EYH8"/>
<dbReference type="PRINTS" id="PR00455">
    <property type="entry name" value="HTHTETR"/>
</dbReference>
<dbReference type="SUPFAM" id="SSF48498">
    <property type="entry name" value="Tetracyclin repressor-like, C-terminal domain"/>
    <property type="match status" value="1"/>
</dbReference>
<gene>
    <name evidence="4" type="ORF">F7Q93_13435</name>
    <name evidence="5" type="ORF">IPV26_12980</name>
</gene>
<reference evidence="4" key="1">
    <citation type="submission" date="2019-09" db="EMBL/GenBank/DDBJ databases">
        <title>Draft genome sequences of 48 bacterial type strains from the CCUG.</title>
        <authorList>
            <person name="Tunovic T."/>
            <person name="Pineiro-Iglesias B."/>
            <person name="Unosson C."/>
            <person name="Inganas E."/>
            <person name="Ohlen M."/>
            <person name="Cardew S."/>
            <person name="Jensie-Markopoulos S."/>
            <person name="Salva-Serra F."/>
            <person name="Jaen-Luchoro D."/>
            <person name="Karlsson R."/>
            <person name="Svensson-Stadler L."/>
            <person name="Chun J."/>
            <person name="Moore E."/>
        </authorList>
    </citation>
    <scope>NUCLEOTIDE SEQUENCE</scope>
    <source>
        <strain evidence="4">CCUG 50899</strain>
    </source>
</reference>
<keyword evidence="1 2" id="KW-0238">DNA-binding</keyword>
<comment type="caution">
    <text evidence="4">The sequence shown here is derived from an EMBL/GenBank/DDBJ whole genome shotgun (WGS) entry which is preliminary data.</text>
</comment>
<dbReference type="PROSITE" id="PS50977">
    <property type="entry name" value="HTH_TETR_2"/>
    <property type="match status" value="1"/>
</dbReference>
<dbReference type="PANTHER" id="PTHR30328">
    <property type="entry name" value="TRANSCRIPTIONAL REPRESSOR"/>
    <property type="match status" value="1"/>
</dbReference>
<dbReference type="Proteomes" id="UP000718278">
    <property type="component" value="Unassembled WGS sequence"/>
</dbReference>
<evidence type="ECO:0000313" key="4">
    <source>
        <dbReference type="EMBL" id="KAB0570969.1"/>
    </source>
</evidence>
<dbReference type="InterPro" id="IPR036271">
    <property type="entry name" value="Tet_transcr_reg_TetR-rel_C_sf"/>
</dbReference>
<dbReference type="RefSeq" id="WP_105706216.1">
    <property type="nucleotide sequence ID" value="NZ_JADIJS010000002.1"/>
</dbReference>
<dbReference type="GO" id="GO:0003677">
    <property type="term" value="F:DNA binding"/>
    <property type="evidence" value="ECO:0007669"/>
    <property type="project" value="UniProtKB-UniRule"/>
</dbReference>
<evidence type="ECO:0000313" key="5">
    <source>
        <dbReference type="EMBL" id="MBO1040579.1"/>
    </source>
</evidence>
<dbReference type="EMBL" id="JADIJS010000002">
    <property type="protein sequence ID" value="MBO1040579.1"/>
    <property type="molecule type" value="Genomic_DNA"/>
</dbReference>
<dbReference type="InterPro" id="IPR050109">
    <property type="entry name" value="HTH-type_TetR-like_transc_reg"/>
</dbReference>
<dbReference type="InterPro" id="IPR009057">
    <property type="entry name" value="Homeodomain-like_sf"/>
</dbReference>
<dbReference type="Gene3D" id="1.10.10.60">
    <property type="entry name" value="Homeodomain-like"/>
    <property type="match status" value="1"/>
</dbReference>
<sequence length="217" mass="24884">MTTDNENDDNELTGRDKVLGRRRRIQGAIRTAAIDEFAEKGLVGASTQGIAHRAGLTKPQLHYYISSKEELYEDIIIFILDEWEDIFLGASSEEDPAKVIRQYIRAKLVYSQNNPKASRLFTTEIANGAPYLRRHWAKHVNATHNAVKLIQSWVDDGRIKPVDPLLFQMHIWAVTQHYADFETQVRSMMELSNDEPLDLDRIEKEVSTLFLRACGLE</sequence>